<sequence length="330" mass="33433">MHEAALRAAAFGGEPLPDPASTRGGDTARERLLAAIVLGAQGRYAAAAALLDVLRRDRDPVTASLAASTLGAHRRQLGGHRQARALDGEAFAKVADGGQGSAEVGRASAGAAAALEGDGESDRLGSAAIGDPSGLDAAGALFGSATTDPDGLDAAGARADALLGLAADNLALGRLTAARRFAARASREDARWRATVRGGWVGAEIELAAGHGAAAVPHAELAFETAVARGARRHAVKSGIVLAVALRAAGAPDHREISDALVGKAMATAEECELLSLLWPAALVAADLRPGHAEEYRFRVAEVLHAVLRNADPCGRRVAGESPWVPVPGG</sequence>
<dbReference type="Proteomes" id="UP001227101">
    <property type="component" value="Chromosome"/>
</dbReference>
<dbReference type="RefSeq" id="WP_285456125.1">
    <property type="nucleotide sequence ID" value="NZ_CP127173.1"/>
</dbReference>
<proteinExistence type="predicted"/>
<evidence type="ECO:0000313" key="1">
    <source>
        <dbReference type="EMBL" id="WIV58706.1"/>
    </source>
</evidence>
<reference evidence="1 2" key="1">
    <citation type="submission" date="2023-06" db="EMBL/GenBank/DDBJ databases">
        <authorList>
            <person name="Oyuntsetseg B."/>
            <person name="Kim S.B."/>
        </authorList>
    </citation>
    <scope>NUCLEOTIDE SEQUENCE [LARGE SCALE GENOMIC DNA]</scope>
    <source>
        <strain evidence="1 2">2-2</strain>
    </source>
</reference>
<organism evidence="1 2">
    <name type="scientific">Amycolatopsis nalaikhensis</name>
    <dbReference type="NCBI Taxonomy" id="715472"/>
    <lineage>
        <taxon>Bacteria</taxon>
        <taxon>Bacillati</taxon>
        <taxon>Actinomycetota</taxon>
        <taxon>Actinomycetes</taxon>
        <taxon>Pseudonocardiales</taxon>
        <taxon>Pseudonocardiaceae</taxon>
        <taxon>Amycolatopsis</taxon>
    </lineage>
</organism>
<gene>
    <name evidence="1" type="ORF">QP939_08785</name>
</gene>
<accession>A0ABY8XT92</accession>
<dbReference type="EMBL" id="CP127173">
    <property type="protein sequence ID" value="WIV58706.1"/>
    <property type="molecule type" value="Genomic_DNA"/>
</dbReference>
<evidence type="ECO:0000313" key="2">
    <source>
        <dbReference type="Proteomes" id="UP001227101"/>
    </source>
</evidence>
<name>A0ABY8XT92_9PSEU</name>
<protein>
    <submittedName>
        <fullName evidence="1">Uncharacterized protein</fullName>
    </submittedName>
</protein>
<keyword evidence="2" id="KW-1185">Reference proteome</keyword>